<keyword evidence="2" id="KW-1185">Reference proteome</keyword>
<sequence>MSAKRSCAVSSTTSSFWIASLSNSPKRERRIFRPSCDYGVEMIFQESQWPAFYIVTKSQLFDPRSGVQNRNPGSLQWISPSGKYQKIIVSPNNTRITIKREEKPLQRIRRVRPSSQGQWKMLVSLKVFSVEILHIEVQRPRIVSDGKQILVAIDTSNHRGCFFDSFDSAKQAVFADKTKRGGDIYRVLAKGHAGNELSGLQEKCPDPGILLVM</sequence>
<evidence type="ECO:0000313" key="2">
    <source>
        <dbReference type="Proteomes" id="UP000788993"/>
    </source>
</evidence>
<gene>
    <name evidence="1" type="ORF">OGATHE_003350</name>
</gene>
<dbReference type="Proteomes" id="UP000788993">
    <property type="component" value="Unassembled WGS sequence"/>
</dbReference>
<organism evidence="1 2">
    <name type="scientific">Ogataea polymorpha</name>
    <dbReference type="NCBI Taxonomy" id="460523"/>
    <lineage>
        <taxon>Eukaryota</taxon>
        <taxon>Fungi</taxon>
        <taxon>Dikarya</taxon>
        <taxon>Ascomycota</taxon>
        <taxon>Saccharomycotina</taxon>
        <taxon>Pichiomycetes</taxon>
        <taxon>Pichiales</taxon>
        <taxon>Pichiaceae</taxon>
        <taxon>Ogataea</taxon>
    </lineage>
</organism>
<protein>
    <submittedName>
        <fullName evidence="1">Uncharacterized protein</fullName>
    </submittedName>
</protein>
<dbReference type="AlphaFoldDB" id="A0A9P8T3Z9"/>
<accession>A0A9P8T3Z9</accession>
<reference evidence="1" key="1">
    <citation type="journal article" date="2021" name="Open Biol.">
        <title>Shared evolutionary footprints suggest mitochondrial oxidative damage underlies multiple complex I losses in fungi.</title>
        <authorList>
            <person name="Schikora-Tamarit M.A."/>
            <person name="Marcet-Houben M."/>
            <person name="Nosek J."/>
            <person name="Gabaldon T."/>
        </authorList>
    </citation>
    <scope>NUCLEOTIDE SEQUENCE</scope>
    <source>
        <strain evidence="1">NCAIM Y.01608</strain>
    </source>
</reference>
<comment type="caution">
    <text evidence="1">The sequence shown here is derived from an EMBL/GenBank/DDBJ whole genome shotgun (WGS) entry which is preliminary data.</text>
</comment>
<name>A0A9P8T3Z9_9ASCO</name>
<proteinExistence type="predicted"/>
<dbReference type="EMBL" id="JAEUBD010001178">
    <property type="protein sequence ID" value="KAH3664535.1"/>
    <property type="molecule type" value="Genomic_DNA"/>
</dbReference>
<reference evidence="1" key="2">
    <citation type="submission" date="2021-01" db="EMBL/GenBank/DDBJ databases">
        <authorList>
            <person name="Schikora-Tamarit M.A."/>
        </authorList>
    </citation>
    <scope>NUCLEOTIDE SEQUENCE</scope>
    <source>
        <strain evidence="1">NCAIM Y.01608</strain>
    </source>
</reference>
<evidence type="ECO:0000313" key="1">
    <source>
        <dbReference type="EMBL" id="KAH3664535.1"/>
    </source>
</evidence>